<dbReference type="AlphaFoldDB" id="A0A381U600"/>
<proteinExistence type="predicted"/>
<sequence>MFSPRIELAITTAIEAHGLRRRKAGSAFEATHALSVGLIVSDFGGAENSVVAALLHDTLEDTLLNQEVIRDRFGDYVLAIVTDLTEPKKPVAWRRRKEAYIECLRQSPRDESRTVASADKIHNLSSMVDGLENQGVTFIDMFTAGLEGMVWFQREVHRMLTKEWSHPILDEHGRQLERFLLAAKNLR</sequence>
<dbReference type="Gene3D" id="1.10.3210.10">
    <property type="entry name" value="Hypothetical protein af1432"/>
    <property type="match status" value="1"/>
</dbReference>
<accession>A0A381U600</accession>
<protein>
    <recommendedName>
        <fullName evidence="2">HD/PDEase domain-containing protein</fullName>
    </recommendedName>
</protein>
<evidence type="ECO:0008006" key="2">
    <source>
        <dbReference type="Google" id="ProtNLM"/>
    </source>
</evidence>
<dbReference type="GO" id="GO:0008893">
    <property type="term" value="F:guanosine-3',5'-bis(diphosphate) 3'-diphosphatase activity"/>
    <property type="evidence" value="ECO:0007669"/>
    <property type="project" value="TreeGrafter"/>
</dbReference>
<dbReference type="SUPFAM" id="SSF109604">
    <property type="entry name" value="HD-domain/PDEase-like"/>
    <property type="match status" value="1"/>
</dbReference>
<dbReference type="EMBL" id="UINC01005727">
    <property type="protein sequence ID" value="SVA23181.1"/>
    <property type="molecule type" value="Genomic_DNA"/>
</dbReference>
<reference evidence="1" key="1">
    <citation type="submission" date="2018-05" db="EMBL/GenBank/DDBJ databases">
        <authorList>
            <person name="Lanie J.A."/>
            <person name="Ng W.-L."/>
            <person name="Kazmierczak K.M."/>
            <person name="Andrzejewski T.M."/>
            <person name="Davidsen T.M."/>
            <person name="Wayne K.J."/>
            <person name="Tettelin H."/>
            <person name="Glass J.I."/>
            <person name="Rusch D."/>
            <person name="Podicherti R."/>
            <person name="Tsui H.-C.T."/>
            <person name="Winkler M.E."/>
        </authorList>
    </citation>
    <scope>NUCLEOTIDE SEQUENCE</scope>
</reference>
<organism evidence="1">
    <name type="scientific">marine metagenome</name>
    <dbReference type="NCBI Taxonomy" id="408172"/>
    <lineage>
        <taxon>unclassified sequences</taxon>
        <taxon>metagenomes</taxon>
        <taxon>ecological metagenomes</taxon>
    </lineage>
</organism>
<gene>
    <name evidence="1" type="ORF">METZ01_LOCUS76035</name>
</gene>
<dbReference type="PANTHER" id="PTHR46246:SF1">
    <property type="entry name" value="GUANOSINE-3',5'-BIS(DIPHOSPHATE) 3'-PYROPHOSPHOHYDROLASE MESH1"/>
    <property type="match status" value="1"/>
</dbReference>
<evidence type="ECO:0000313" key="1">
    <source>
        <dbReference type="EMBL" id="SVA23181.1"/>
    </source>
</evidence>
<dbReference type="InterPro" id="IPR052194">
    <property type="entry name" value="MESH1"/>
</dbReference>
<dbReference type="PANTHER" id="PTHR46246">
    <property type="entry name" value="GUANOSINE-3',5'-BIS(DIPHOSPHATE) 3'-PYROPHOSPHOHYDROLASE MESH1"/>
    <property type="match status" value="1"/>
</dbReference>
<name>A0A381U600_9ZZZZ</name>
<dbReference type="Pfam" id="PF13328">
    <property type="entry name" value="HD_4"/>
    <property type="match status" value="1"/>
</dbReference>